<protein>
    <recommendedName>
        <fullName evidence="1">Tr-type G domain-containing protein</fullName>
    </recommendedName>
</protein>
<feature type="domain" description="Tr-type G" evidence="1">
    <location>
        <begin position="12"/>
        <end position="243"/>
    </location>
</feature>
<dbReference type="PANTHER" id="PTHR43721:SF9">
    <property type="entry name" value="GTP-BINDING PROTEIN 1"/>
    <property type="match status" value="1"/>
</dbReference>
<sequence length="454" mass="51095">MQSIDEHLQKQFTRIALAGSTKCGKTTLLGVLTKGMCDNGRGSIRDLMVNYSHEVQKGGQTESAVFELIGFDQQGKQVLSNEQPKNKSKYQSEVFQQSNSFLYLVDLCGDTKYFKHSISTISKCFFNLIIIVIAADEGISRITVECLLICQLFKIPFIIVLTKCDLLQTREDKDNIINKIHNQISNSFVYRKLVIANDGKICANLMNARLQRNDNQRGMICPLFEVNCIDRNGTEPLLEFLFHFKNQDQNISELRSQDQPFMMDVFYVCNVKNIGEIPFGLIKSGTVKLDQIVSVGVDDNKQIQCAKVASMQNVRSSVTQAKSGELICLILQPITQTSIDFSKIKIIADPKINIPYVKAFWANISILPSPTTVTIGFKPILELGNITQQVTLSKIHGDKQFLKSGDCALVKIQFVDEAYELVNENQQFILRSNHSIAYGQVINISQEDLIQNEL</sequence>
<evidence type="ECO:0000313" key="2">
    <source>
        <dbReference type="EMBL" id="CAD8060668.1"/>
    </source>
</evidence>
<dbReference type="InterPro" id="IPR050055">
    <property type="entry name" value="EF-Tu_GTPase"/>
</dbReference>
<evidence type="ECO:0000259" key="1">
    <source>
        <dbReference type="Pfam" id="PF00009"/>
    </source>
</evidence>
<reference evidence="2" key="1">
    <citation type="submission" date="2021-01" db="EMBL/GenBank/DDBJ databases">
        <authorList>
            <consortium name="Genoscope - CEA"/>
            <person name="William W."/>
        </authorList>
    </citation>
    <scope>NUCLEOTIDE SEQUENCE</scope>
</reference>
<dbReference type="GO" id="GO:0005525">
    <property type="term" value="F:GTP binding"/>
    <property type="evidence" value="ECO:0007669"/>
    <property type="project" value="InterPro"/>
</dbReference>
<keyword evidence="3" id="KW-1185">Reference proteome</keyword>
<dbReference type="PANTHER" id="PTHR43721">
    <property type="entry name" value="ELONGATION FACTOR TU-RELATED"/>
    <property type="match status" value="1"/>
</dbReference>
<organism evidence="2 3">
    <name type="scientific">Paramecium sonneborni</name>
    <dbReference type="NCBI Taxonomy" id="65129"/>
    <lineage>
        <taxon>Eukaryota</taxon>
        <taxon>Sar</taxon>
        <taxon>Alveolata</taxon>
        <taxon>Ciliophora</taxon>
        <taxon>Intramacronucleata</taxon>
        <taxon>Oligohymenophorea</taxon>
        <taxon>Peniculida</taxon>
        <taxon>Parameciidae</taxon>
        <taxon>Paramecium</taxon>
    </lineage>
</organism>
<dbReference type="EMBL" id="CAJJDN010000014">
    <property type="protein sequence ID" value="CAD8060668.1"/>
    <property type="molecule type" value="Genomic_DNA"/>
</dbReference>
<dbReference type="Pfam" id="PF00009">
    <property type="entry name" value="GTP_EFTU"/>
    <property type="match status" value="1"/>
</dbReference>
<name>A0A8S1KZE4_9CILI</name>
<dbReference type="GO" id="GO:0003924">
    <property type="term" value="F:GTPase activity"/>
    <property type="evidence" value="ECO:0007669"/>
    <property type="project" value="InterPro"/>
</dbReference>
<dbReference type="Proteomes" id="UP000692954">
    <property type="component" value="Unassembled WGS sequence"/>
</dbReference>
<dbReference type="OrthoDB" id="1727108at2759"/>
<dbReference type="AlphaFoldDB" id="A0A8S1KZE4"/>
<accession>A0A8S1KZE4</accession>
<gene>
    <name evidence="2" type="ORF">PSON_ATCC_30995.1.T0140400</name>
</gene>
<proteinExistence type="predicted"/>
<dbReference type="InterPro" id="IPR000795">
    <property type="entry name" value="T_Tr_GTP-bd_dom"/>
</dbReference>
<comment type="caution">
    <text evidence="2">The sequence shown here is derived from an EMBL/GenBank/DDBJ whole genome shotgun (WGS) entry which is preliminary data.</text>
</comment>
<evidence type="ECO:0000313" key="3">
    <source>
        <dbReference type="Proteomes" id="UP000692954"/>
    </source>
</evidence>
<dbReference type="GO" id="GO:0003746">
    <property type="term" value="F:translation elongation factor activity"/>
    <property type="evidence" value="ECO:0007669"/>
    <property type="project" value="TreeGrafter"/>
</dbReference>